<protein>
    <submittedName>
        <fullName evidence="1">Uncharacterized protein</fullName>
    </submittedName>
</protein>
<dbReference type="EMBL" id="HBUF01449787">
    <property type="protein sequence ID" value="CAG6743567.1"/>
    <property type="molecule type" value="Transcribed_RNA"/>
</dbReference>
<sequence>MVTKTTPVQCLHEMDIYFLSFPRSALPSLYRHTVPLPQYHIHSRPIIFDPFLSPHFPSALHSSLTPSYLLSSPQPHNSLVFSTLYVSSHSVSSYSYLYLHHSSIYLPPTIPLFSISPVFLLALPNSSPSLLYHSLPPLSQHIL</sequence>
<name>A0A8D8ZA29_9HEMI</name>
<dbReference type="AlphaFoldDB" id="A0A8D8ZA29"/>
<proteinExistence type="predicted"/>
<organism evidence="1">
    <name type="scientific">Cacopsylla melanoneura</name>
    <dbReference type="NCBI Taxonomy" id="428564"/>
    <lineage>
        <taxon>Eukaryota</taxon>
        <taxon>Metazoa</taxon>
        <taxon>Ecdysozoa</taxon>
        <taxon>Arthropoda</taxon>
        <taxon>Hexapoda</taxon>
        <taxon>Insecta</taxon>
        <taxon>Pterygota</taxon>
        <taxon>Neoptera</taxon>
        <taxon>Paraneoptera</taxon>
        <taxon>Hemiptera</taxon>
        <taxon>Sternorrhyncha</taxon>
        <taxon>Psylloidea</taxon>
        <taxon>Psyllidae</taxon>
        <taxon>Psyllinae</taxon>
        <taxon>Cacopsylla</taxon>
    </lineage>
</organism>
<reference evidence="1" key="1">
    <citation type="submission" date="2021-05" db="EMBL/GenBank/DDBJ databases">
        <authorList>
            <person name="Alioto T."/>
            <person name="Alioto T."/>
            <person name="Gomez Garrido J."/>
        </authorList>
    </citation>
    <scope>NUCLEOTIDE SEQUENCE</scope>
</reference>
<evidence type="ECO:0000313" key="1">
    <source>
        <dbReference type="EMBL" id="CAG6743567.1"/>
    </source>
</evidence>
<accession>A0A8D8ZA29</accession>